<protein>
    <submittedName>
        <fullName evidence="1">Uncharacterized protein</fullName>
    </submittedName>
</protein>
<evidence type="ECO:0000313" key="2">
    <source>
        <dbReference type="Proteomes" id="UP001497535"/>
    </source>
</evidence>
<name>A0ACB1AET8_MELEN</name>
<proteinExistence type="predicted"/>
<dbReference type="Proteomes" id="UP001497535">
    <property type="component" value="Unassembled WGS sequence"/>
</dbReference>
<keyword evidence="2" id="KW-1185">Reference proteome</keyword>
<comment type="caution">
    <text evidence="1">The sequence shown here is derived from an EMBL/GenBank/DDBJ whole genome shotgun (WGS) entry which is preliminary data.</text>
</comment>
<sequence>MNVTVVSNQYETNDGMRLDIERLNVLSKYVKTKENGKKNVKSSLEAKINSKILDINAANEKPAAILDNEKNDEIPFDLFFCDFIKEIEYGAVILNKKNDKKILKENQKTVKLKTIILENLKDLEKLIRESFFLSEKIRNRYYHIVRLIRSGMKGEGNESKSSLTRTGNVYKISLGENICFDVGTHKISVKIFETEKAIQIESDTPMAIVELIEEVKNEREELREMNDEEFKIKWKKYTIDDESHKNDKELDEKLKKIRNEQEKILKGKLKEIREKYMKIGEEIQSYRNERWEKINEIKRKNNKELKEKLDNIRNEQEKIWEEKEAKIIEHSKFSDRGLLKMKDERKKISILSFTW</sequence>
<dbReference type="EMBL" id="CAVMJV010000080">
    <property type="protein sequence ID" value="CAK5090042.1"/>
    <property type="molecule type" value="Genomic_DNA"/>
</dbReference>
<reference evidence="1" key="1">
    <citation type="submission" date="2023-11" db="EMBL/GenBank/DDBJ databases">
        <authorList>
            <person name="Poullet M."/>
        </authorList>
    </citation>
    <scope>NUCLEOTIDE SEQUENCE</scope>
    <source>
        <strain evidence="1">E1834</strain>
    </source>
</reference>
<organism evidence="1 2">
    <name type="scientific">Meloidogyne enterolobii</name>
    <name type="common">Root-knot nematode worm</name>
    <name type="synonym">Meloidogyne mayaguensis</name>
    <dbReference type="NCBI Taxonomy" id="390850"/>
    <lineage>
        <taxon>Eukaryota</taxon>
        <taxon>Metazoa</taxon>
        <taxon>Ecdysozoa</taxon>
        <taxon>Nematoda</taxon>
        <taxon>Chromadorea</taxon>
        <taxon>Rhabditida</taxon>
        <taxon>Tylenchina</taxon>
        <taxon>Tylenchomorpha</taxon>
        <taxon>Tylenchoidea</taxon>
        <taxon>Meloidogynidae</taxon>
        <taxon>Meloidogyninae</taxon>
        <taxon>Meloidogyne</taxon>
    </lineage>
</organism>
<evidence type="ECO:0000313" key="1">
    <source>
        <dbReference type="EMBL" id="CAK5090042.1"/>
    </source>
</evidence>
<accession>A0ACB1AET8</accession>
<gene>
    <name evidence="1" type="ORF">MENTE1834_LOCUS37807</name>
</gene>